<dbReference type="EMBL" id="VSSQ01077796">
    <property type="protein sequence ID" value="MPN27786.1"/>
    <property type="molecule type" value="Genomic_DNA"/>
</dbReference>
<proteinExistence type="predicted"/>
<reference evidence="1" key="1">
    <citation type="submission" date="2019-08" db="EMBL/GenBank/DDBJ databases">
        <authorList>
            <person name="Kucharzyk K."/>
            <person name="Murdoch R.W."/>
            <person name="Higgins S."/>
            <person name="Loffler F."/>
        </authorList>
    </citation>
    <scope>NUCLEOTIDE SEQUENCE</scope>
</reference>
<protein>
    <submittedName>
        <fullName evidence="1">Uncharacterized protein</fullName>
    </submittedName>
</protein>
<sequence>MHMCIDETGSNDLTLTIYHESFFIGKAITHRMNKILNDEQITHLVYV</sequence>
<gene>
    <name evidence="1" type="ORF">SDC9_175220</name>
</gene>
<name>A0A645GNN5_9ZZZZ</name>
<dbReference type="AlphaFoldDB" id="A0A645GNN5"/>
<accession>A0A645GNN5</accession>
<evidence type="ECO:0000313" key="1">
    <source>
        <dbReference type="EMBL" id="MPN27786.1"/>
    </source>
</evidence>
<organism evidence="1">
    <name type="scientific">bioreactor metagenome</name>
    <dbReference type="NCBI Taxonomy" id="1076179"/>
    <lineage>
        <taxon>unclassified sequences</taxon>
        <taxon>metagenomes</taxon>
        <taxon>ecological metagenomes</taxon>
    </lineage>
</organism>
<comment type="caution">
    <text evidence="1">The sequence shown here is derived from an EMBL/GenBank/DDBJ whole genome shotgun (WGS) entry which is preliminary data.</text>
</comment>